<proteinExistence type="predicted"/>
<keyword evidence="3" id="KW-1185">Reference proteome</keyword>
<dbReference type="Proteomes" id="UP001595867">
    <property type="component" value="Unassembled WGS sequence"/>
</dbReference>
<gene>
    <name evidence="2" type="ORF">ACFO0C_09865</name>
</gene>
<dbReference type="InterPro" id="IPR045927">
    <property type="entry name" value="DUF6346"/>
</dbReference>
<sequence>MTNRGFGYRERCTVTIRWDDGTDTEVIDDGTFAPADIGRDVRVGYLGTYKYTLKLAREDTPYRPWFTWIGVLVGLTAAVPGILAIMMLHAFVRAALRGRRRSVG</sequence>
<feature type="transmembrane region" description="Helical" evidence="1">
    <location>
        <begin position="65"/>
        <end position="92"/>
    </location>
</feature>
<evidence type="ECO:0000313" key="2">
    <source>
        <dbReference type="EMBL" id="MFC4065240.1"/>
    </source>
</evidence>
<name>A0ABV8IMX4_9ACTN</name>
<comment type="caution">
    <text evidence="2">The sequence shown here is derived from an EMBL/GenBank/DDBJ whole genome shotgun (WGS) entry which is preliminary data.</text>
</comment>
<keyword evidence="1" id="KW-0812">Transmembrane</keyword>
<dbReference type="EMBL" id="JBHSBL010000007">
    <property type="protein sequence ID" value="MFC4065240.1"/>
    <property type="molecule type" value="Genomic_DNA"/>
</dbReference>
<dbReference type="RefSeq" id="WP_378066268.1">
    <property type="nucleotide sequence ID" value="NZ_JBHSBL010000007.1"/>
</dbReference>
<keyword evidence="1" id="KW-1133">Transmembrane helix</keyword>
<organism evidence="2 3">
    <name type="scientific">Actinoplanes subglobosus</name>
    <dbReference type="NCBI Taxonomy" id="1547892"/>
    <lineage>
        <taxon>Bacteria</taxon>
        <taxon>Bacillati</taxon>
        <taxon>Actinomycetota</taxon>
        <taxon>Actinomycetes</taxon>
        <taxon>Micromonosporales</taxon>
        <taxon>Micromonosporaceae</taxon>
        <taxon>Actinoplanes</taxon>
    </lineage>
</organism>
<accession>A0ABV8IMX4</accession>
<reference evidence="3" key="1">
    <citation type="journal article" date="2019" name="Int. J. Syst. Evol. Microbiol.">
        <title>The Global Catalogue of Microorganisms (GCM) 10K type strain sequencing project: providing services to taxonomists for standard genome sequencing and annotation.</title>
        <authorList>
            <consortium name="The Broad Institute Genomics Platform"/>
            <consortium name="The Broad Institute Genome Sequencing Center for Infectious Disease"/>
            <person name="Wu L."/>
            <person name="Ma J."/>
        </authorList>
    </citation>
    <scope>NUCLEOTIDE SEQUENCE [LARGE SCALE GENOMIC DNA]</scope>
    <source>
        <strain evidence="3">TBRC 5832</strain>
    </source>
</reference>
<dbReference type="Pfam" id="PF19873">
    <property type="entry name" value="DUF6346"/>
    <property type="match status" value="1"/>
</dbReference>
<evidence type="ECO:0000256" key="1">
    <source>
        <dbReference type="SAM" id="Phobius"/>
    </source>
</evidence>
<keyword evidence="1" id="KW-0472">Membrane</keyword>
<evidence type="ECO:0000313" key="3">
    <source>
        <dbReference type="Proteomes" id="UP001595867"/>
    </source>
</evidence>
<protein>
    <submittedName>
        <fullName evidence="2">DUF6346 domain-containing protein</fullName>
    </submittedName>
</protein>